<dbReference type="InterPro" id="IPR028098">
    <property type="entry name" value="Glyco_trans_4-like_N"/>
</dbReference>
<name>A0A7X3IP39_9BACL</name>
<dbReference type="AlphaFoldDB" id="A0A7X3IP39"/>
<dbReference type="RefSeq" id="WP_160500456.1">
    <property type="nucleotide sequence ID" value="NZ_WUBI01000005.1"/>
</dbReference>
<dbReference type="Gene3D" id="3.40.50.2000">
    <property type="entry name" value="Glycogen Phosphorylase B"/>
    <property type="match status" value="2"/>
</dbReference>
<evidence type="ECO:0000259" key="2">
    <source>
        <dbReference type="Pfam" id="PF13439"/>
    </source>
</evidence>
<dbReference type="PANTHER" id="PTHR45947">
    <property type="entry name" value="SULFOQUINOVOSYL TRANSFERASE SQD2"/>
    <property type="match status" value="1"/>
</dbReference>
<dbReference type="InterPro" id="IPR050194">
    <property type="entry name" value="Glycosyltransferase_grp1"/>
</dbReference>
<dbReference type="Pfam" id="PF13439">
    <property type="entry name" value="Glyco_transf_4"/>
    <property type="match status" value="1"/>
</dbReference>
<reference evidence="3 4" key="1">
    <citation type="submission" date="2019-12" db="EMBL/GenBank/DDBJ databases">
        <title>Paenibacillus sp. nov., an endophytic bacterium isolated from the stem of Dendrobium.</title>
        <authorList>
            <person name="Zhao R."/>
        </authorList>
    </citation>
    <scope>NUCLEOTIDE SEQUENCE [LARGE SCALE GENOMIC DNA]</scope>
    <source>
        <strain evidence="3 4">HJL G12</strain>
    </source>
</reference>
<evidence type="ECO:0000259" key="1">
    <source>
        <dbReference type="Pfam" id="PF00534"/>
    </source>
</evidence>
<dbReference type="EMBL" id="WUBI01000005">
    <property type="protein sequence ID" value="MWV46861.1"/>
    <property type="molecule type" value="Genomic_DNA"/>
</dbReference>
<dbReference type="InterPro" id="IPR001296">
    <property type="entry name" value="Glyco_trans_1"/>
</dbReference>
<feature type="domain" description="Glycosyltransferase subfamily 4-like N-terminal" evidence="2">
    <location>
        <begin position="64"/>
        <end position="169"/>
    </location>
</feature>
<dbReference type="PANTHER" id="PTHR45947:SF3">
    <property type="entry name" value="SULFOQUINOVOSYL TRANSFERASE SQD2"/>
    <property type="match status" value="1"/>
</dbReference>
<sequence>MQKQKAAVVTPGSFFIPSGRSSSVERVVEQMLPLVPEGFDIRIYGVQEPNQPVKGSLDGGLPVYRLQGGTRYASGVIRSLLEWKPGVIDVQNRPWLARRIKQAMPGAKVVSTIHSLTYISSPYADRLTAERMLLPMDEIVVNSEYLKKELAVRHPLLVHKISVNPLGVSLLDFMPRWNPYSEALRESKLVNKGWQGRRVVMYAGRLLPIKGVHHLLGALPEIVQAVPDVMVLIVGSPFYSSSRRTAYEVHLHDLAELYSNHVTFVPFVSYPAISYWYHLADVVVVPSAEGEAFGLVNVEAMASAVPVVASDAGGIPEIVEDAATGILLPQTTLEEGLGPALIRLLCDEQLRRSLGQAGRLRTAQYFQWKHTAARWHEMMQKLDLQ</sequence>
<protein>
    <submittedName>
        <fullName evidence="3">Glycosyltransferase</fullName>
    </submittedName>
</protein>
<dbReference type="Proteomes" id="UP000460318">
    <property type="component" value="Unassembled WGS sequence"/>
</dbReference>
<keyword evidence="4" id="KW-1185">Reference proteome</keyword>
<feature type="domain" description="Glycosyl transferase family 1" evidence="1">
    <location>
        <begin position="195"/>
        <end position="360"/>
    </location>
</feature>
<evidence type="ECO:0000313" key="3">
    <source>
        <dbReference type="EMBL" id="MWV46861.1"/>
    </source>
</evidence>
<dbReference type="Pfam" id="PF00534">
    <property type="entry name" value="Glycos_transf_1"/>
    <property type="match status" value="1"/>
</dbReference>
<organism evidence="3 4">
    <name type="scientific">Paenibacillus dendrobii</name>
    <dbReference type="NCBI Taxonomy" id="2691084"/>
    <lineage>
        <taxon>Bacteria</taxon>
        <taxon>Bacillati</taxon>
        <taxon>Bacillota</taxon>
        <taxon>Bacilli</taxon>
        <taxon>Bacillales</taxon>
        <taxon>Paenibacillaceae</taxon>
        <taxon>Paenibacillus</taxon>
    </lineage>
</organism>
<proteinExistence type="predicted"/>
<keyword evidence="3" id="KW-0808">Transferase</keyword>
<gene>
    <name evidence="3" type="ORF">GRF59_24945</name>
</gene>
<comment type="caution">
    <text evidence="3">The sequence shown here is derived from an EMBL/GenBank/DDBJ whole genome shotgun (WGS) entry which is preliminary data.</text>
</comment>
<evidence type="ECO:0000313" key="4">
    <source>
        <dbReference type="Proteomes" id="UP000460318"/>
    </source>
</evidence>
<dbReference type="CDD" id="cd03801">
    <property type="entry name" value="GT4_PimA-like"/>
    <property type="match status" value="1"/>
</dbReference>
<accession>A0A7X3IP39</accession>
<dbReference type="GO" id="GO:0016758">
    <property type="term" value="F:hexosyltransferase activity"/>
    <property type="evidence" value="ECO:0007669"/>
    <property type="project" value="TreeGrafter"/>
</dbReference>
<dbReference type="SUPFAM" id="SSF53756">
    <property type="entry name" value="UDP-Glycosyltransferase/glycogen phosphorylase"/>
    <property type="match status" value="1"/>
</dbReference>